<name>A0A846MMM1_9BACT</name>
<dbReference type="RefSeq" id="WP_166918023.1">
    <property type="nucleotide sequence ID" value="NZ_JAASRN010000001.1"/>
</dbReference>
<feature type="signal peptide" evidence="5">
    <location>
        <begin position="1"/>
        <end position="25"/>
    </location>
</feature>
<feature type="chain" id="PRO_5032437077" evidence="5">
    <location>
        <begin position="26"/>
        <end position="709"/>
    </location>
</feature>
<dbReference type="PROSITE" id="PS51257">
    <property type="entry name" value="PROKAR_LIPOPROTEIN"/>
    <property type="match status" value="1"/>
</dbReference>
<dbReference type="Gene3D" id="2.120.10.30">
    <property type="entry name" value="TolB, C-terminal domain"/>
    <property type="match status" value="1"/>
</dbReference>
<dbReference type="Gene3D" id="3.30.1330.60">
    <property type="entry name" value="OmpA-like domain"/>
    <property type="match status" value="1"/>
</dbReference>
<keyword evidence="5" id="KW-0732">Signal</keyword>
<keyword evidence="2 4" id="KW-0472">Membrane</keyword>
<evidence type="ECO:0000256" key="3">
    <source>
        <dbReference type="ARBA" id="ARBA00023237"/>
    </source>
</evidence>
<organism evidence="7 8">
    <name type="scientific">Thermonema lapsum</name>
    <dbReference type="NCBI Taxonomy" id="28195"/>
    <lineage>
        <taxon>Bacteria</taxon>
        <taxon>Pseudomonadati</taxon>
        <taxon>Bacteroidota</taxon>
        <taxon>Cytophagia</taxon>
        <taxon>Cytophagales</taxon>
        <taxon>Thermonemataceae</taxon>
        <taxon>Thermonema</taxon>
    </lineage>
</organism>
<dbReference type="InterPro" id="IPR006665">
    <property type="entry name" value="OmpA-like"/>
</dbReference>
<dbReference type="EMBL" id="JAASRN010000001">
    <property type="protein sequence ID" value="NIK72711.1"/>
    <property type="molecule type" value="Genomic_DNA"/>
</dbReference>
<gene>
    <name evidence="7" type="ORF">FHS56_000197</name>
</gene>
<sequence>MMKYLVSLCLLAVFFMTACSSLKKAESLYVKGQYEPAIEQLKKTKAIDGKKAVLRNFYLAQSYRKSNRLHEALPYYEKIYSKDIPKLIDPDDHPDDPIFYYALALKNAGKYEEAKRQFESYVRKGKKVEYVKRAQTEIANIERLQRLMKEKSYYEIENCSGLNSPAAEFSVLPLASRELLVSAARKKNIYAANGQPFTGLYKVVLTDTCQGEYQVFSPNLFTEGINEATATLSPDGKTLIFARGNPQQKKNAKGQKNVKLFISEKVNGEWTTPRLLEGVSSNDEERYYGKQLPDSKPQAYAWDSSPAFSPDGERLYFASTREYDDFGNRNLGGSDLFYAVRLPDGSWGKVRHLGDEINTPGNEMFPMVSADGKLYFASDGQPGFGQLDVFVATRSKGKITVRNLGTPINSPYDDFGMVFDTDTTGYFSSNRPEGKGSDDIYRFIDRTPKTKIVRYYLAIRTLGVELNGTEIPLPNTRLRLLDKNEQLIRQMYTNSKGWTDTLPIPENAEFIVLADQLESKKQYLTAREFFTMAGRKIPQELLEKPETDTVLVFEVRLKAFEINKTRFVYNILYDYNKWNIRPDAAAVLDRIVTFLRDNPDVTVELRSHTDSRGTYADNEILAQNRAQAAVDYIVSKGIDRERLKPSGYGEREPRVIDADLAARYPFLKEGDVLNDEFIYSFPDEETRELLHQLNRRTEIIITGVINVRQ</sequence>
<keyword evidence="8" id="KW-1185">Reference proteome</keyword>
<dbReference type="InterPro" id="IPR006664">
    <property type="entry name" value="OMP_bac"/>
</dbReference>
<dbReference type="InterPro" id="IPR011990">
    <property type="entry name" value="TPR-like_helical_dom_sf"/>
</dbReference>
<dbReference type="Pfam" id="PF07676">
    <property type="entry name" value="PD40"/>
    <property type="match status" value="3"/>
</dbReference>
<dbReference type="GO" id="GO:0009279">
    <property type="term" value="C:cell outer membrane"/>
    <property type="evidence" value="ECO:0007669"/>
    <property type="project" value="UniProtKB-SubCell"/>
</dbReference>
<dbReference type="PRINTS" id="PR01021">
    <property type="entry name" value="OMPADOMAIN"/>
</dbReference>
<feature type="domain" description="OmpA-like" evidence="6">
    <location>
        <begin position="558"/>
        <end position="705"/>
    </location>
</feature>
<reference evidence="7 8" key="1">
    <citation type="submission" date="2020-03" db="EMBL/GenBank/DDBJ databases">
        <title>Genomic Encyclopedia of Type Strains, Phase IV (KMG-IV): sequencing the most valuable type-strain genomes for metagenomic binning, comparative biology and taxonomic classification.</title>
        <authorList>
            <person name="Goeker M."/>
        </authorList>
    </citation>
    <scope>NUCLEOTIDE SEQUENCE [LARGE SCALE GENOMIC DNA]</scope>
    <source>
        <strain evidence="7 8">DSM 5718</strain>
    </source>
</reference>
<dbReference type="Pfam" id="PF00691">
    <property type="entry name" value="OmpA"/>
    <property type="match status" value="1"/>
</dbReference>
<evidence type="ECO:0000256" key="5">
    <source>
        <dbReference type="SAM" id="SignalP"/>
    </source>
</evidence>
<comment type="subcellular location">
    <subcellularLocation>
        <location evidence="1">Cell outer membrane</location>
    </subcellularLocation>
</comment>
<dbReference type="PROSITE" id="PS51123">
    <property type="entry name" value="OMPA_2"/>
    <property type="match status" value="1"/>
</dbReference>
<dbReference type="PANTHER" id="PTHR30329">
    <property type="entry name" value="STATOR ELEMENT OF FLAGELLAR MOTOR COMPLEX"/>
    <property type="match status" value="1"/>
</dbReference>
<evidence type="ECO:0000256" key="2">
    <source>
        <dbReference type="ARBA" id="ARBA00023136"/>
    </source>
</evidence>
<dbReference type="PANTHER" id="PTHR30329:SF21">
    <property type="entry name" value="LIPOPROTEIN YIAD-RELATED"/>
    <property type="match status" value="1"/>
</dbReference>
<dbReference type="AlphaFoldDB" id="A0A846MMM1"/>
<evidence type="ECO:0000256" key="4">
    <source>
        <dbReference type="PROSITE-ProRule" id="PRU00473"/>
    </source>
</evidence>
<dbReference type="SUPFAM" id="SSF103088">
    <property type="entry name" value="OmpA-like"/>
    <property type="match status" value="1"/>
</dbReference>
<dbReference type="CDD" id="cd07185">
    <property type="entry name" value="OmpA_C-like"/>
    <property type="match status" value="1"/>
</dbReference>
<evidence type="ECO:0000313" key="8">
    <source>
        <dbReference type="Proteomes" id="UP000537126"/>
    </source>
</evidence>
<evidence type="ECO:0000313" key="7">
    <source>
        <dbReference type="EMBL" id="NIK72711.1"/>
    </source>
</evidence>
<dbReference type="InterPro" id="IPR050330">
    <property type="entry name" value="Bact_OuterMem_StrucFunc"/>
</dbReference>
<accession>A0A846MMM1</accession>
<dbReference type="SUPFAM" id="SSF82171">
    <property type="entry name" value="DPP6 N-terminal domain-like"/>
    <property type="match status" value="1"/>
</dbReference>
<comment type="caution">
    <text evidence="7">The sequence shown here is derived from an EMBL/GenBank/DDBJ whole genome shotgun (WGS) entry which is preliminary data.</text>
</comment>
<dbReference type="Gene3D" id="1.25.40.10">
    <property type="entry name" value="Tetratricopeptide repeat domain"/>
    <property type="match status" value="1"/>
</dbReference>
<dbReference type="Proteomes" id="UP000537126">
    <property type="component" value="Unassembled WGS sequence"/>
</dbReference>
<protein>
    <submittedName>
        <fullName evidence="7">Outer membrane protein OmpA-like peptidoglycan-associated protein</fullName>
    </submittedName>
</protein>
<proteinExistence type="predicted"/>
<dbReference type="InterPro" id="IPR011042">
    <property type="entry name" value="6-blade_b-propeller_TolB-like"/>
</dbReference>
<dbReference type="InterPro" id="IPR036737">
    <property type="entry name" value="OmpA-like_sf"/>
</dbReference>
<dbReference type="InterPro" id="IPR011659">
    <property type="entry name" value="WD40"/>
</dbReference>
<evidence type="ECO:0000259" key="6">
    <source>
        <dbReference type="PROSITE" id="PS51123"/>
    </source>
</evidence>
<keyword evidence="3" id="KW-0998">Cell outer membrane</keyword>
<evidence type="ECO:0000256" key="1">
    <source>
        <dbReference type="ARBA" id="ARBA00004442"/>
    </source>
</evidence>
<dbReference type="SUPFAM" id="SSF48452">
    <property type="entry name" value="TPR-like"/>
    <property type="match status" value="1"/>
</dbReference>